<comment type="caution">
    <text evidence="9">The sequence shown here is derived from an EMBL/GenBank/DDBJ whole genome shotgun (WGS) entry which is preliminary data.</text>
</comment>
<dbReference type="FunFam" id="3.60.130.10:FF:000003">
    <property type="entry name" value="Alpha-ketoglutarate-dependent taurine dioxygenase"/>
    <property type="match status" value="1"/>
</dbReference>
<dbReference type="SUPFAM" id="SSF54373">
    <property type="entry name" value="FAD-linked reductases, C-terminal domain"/>
    <property type="match status" value="1"/>
</dbReference>
<dbReference type="Gene3D" id="3.60.130.10">
    <property type="entry name" value="Clavaminate synthase-like"/>
    <property type="match status" value="1"/>
</dbReference>
<reference evidence="9 10" key="2">
    <citation type="submission" date="2015-05" db="EMBL/GenBank/DDBJ databases">
        <authorList>
            <person name="Morales-Cruz A."/>
            <person name="Amrine K.C."/>
            <person name="Cantu D."/>
        </authorList>
    </citation>
    <scope>NUCLEOTIDE SEQUENCE [LARGE SCALE GENOMIC DNA]</scope>
    <source>
        <strain evidence="9">UCRPC4</strain>
    </source>
</reference>
<organism evidence="9 10">
    <name type="scientific">Phaeomoniella chlamydospora</name>
    <name type="common">Phaeoacremonium chlamydosporum</name>
    <dbReference type="NCBI Taxonomy" id="158046"/>
    <lineage>
        <taxon>Eukaryota</taxon>
        <taxon>Fungi</taxon>
        <taxon>Dikarya</taxon>
        <taxon>Ascomycota</taxon>
        <taxon>Pezizomycotina</taxon>
        <taxon>Eurotiomycetes</taxon>
        <taxon>Chaetothyriomycetidae</taxon>
        <taxon>Phaeomoniellales</taxon>
        <taxon>Phaeomoniellaceae</taxon>
        <taxon>Phaeomoniella</taxon>
    </lineage>
</organism>
<dbReference type="SUPFAM" id="SSF51905">
    <property type="entry name" value="FAD/NAD(P)-binding domain"/>
    <property type="match status" value="1"/>
</dbReference>
<comment type="similarity">
    <text evidence="2">Belongs to the TfdA dioxygenase family.</text>
</comment>
<dbReference type="PANTHER" id="PTHR30468">
    <property type="entry name" value="ALPHA-KETOGLUTARATE-DEPENDENT SULFONATE DIOXYGENASE"/>
    <property type="match status" value="1"/>
</dbReference>
<sequence>MSPSAICSTDTAVITVPAARYHTSLVENFDFVPPKVFHVPSGLSEVEINTRGPTEIPAKTAHDYTVSDYRYKHFLPHNTLTSESPLTPYDHVDVGFRAEPEKKALFSAIPDRKDLTPSIGTEVTGVQLSQLSNQQKNELALYVAERGLVIFRKQDFVDNGIEWLKHFGSYFGRLHVHQWGFHPKDHPELTIVYRDSDKGNYFDNQTDGDLNTIAWHSDMTYEVNPPGTTFLSSLSGPECGGDTLYLNAMAAYDRLSPIMKNFLEGLEAVHSGIRQSLLSMKTNLARRPAIDTVHPVVRKHPVTGRKALWVNKEYTTKIVGMKKPESDAVLNFLFDHLHKGLDFQTRVKWEEGTVVAYDNRMVQHSITLDYPLGNGQKRHLGPKFRKFWVRVYLEAVGTTRELFLQKILDASTEYGNFSQFTPTSGPITVGIVGGGAAGLYSAILLQSLGIDYEILEMSNRTGGRIFTYRFNETAWDLSKPGEPDYYNYYDVGAMRFPGLSWMDRVIGSQNTSVVSYVNDNVEDDSDKITMIPYYFQANNTYRLYNGELVSINAIPSEQTFDIPNDNSTFSVLSPGAVFSNAVKSLTDALSQDFDTGFNLLMQYDDISAREYLLQQGYTPAEIDYIETITDATQHFDVYSLSQAVLEEWIFTASSLNSWQAVEGGMDRMINGMEKVLNQTVELNKRVTALKPSSTGGITVVINNNEKRNYSHVINTVPLGAMAVMDMTSLDLDYQQKLAIRKLWYDPAGKIGMSFKSRWWQPQVIGGQSFSDLPIRRCVYPSYGVNTTDAAGAMIASYTWSQDSSRLGAFYHTSEAQEHILDVVLSNLAAMNNVTKEFLEDQLVDTHFWDWYAHEEYVGAFAIFGPDQFSTLMPSLMQPAQNGRLHFAGEALSSGHAWIIGAVNSAYRSVSEILAVEKRNDLLESLIDTWGTIDEVDMGWYTHTTV</sequence>
<dbReference type="InterPro" id="IPR002937">
    <property type="entry name" value="Amino_oxidase"/>
</dbReference>
<accession>A0A0G2ECX4</accession>
<name>A0A0G2ECX4_PHACM</name>
<dbReference type="Pfam" id="PF02668">
    <property type="entry name" value="TauD"/>
    <property type="match status" value="1"/>
</dbReference>
<gene>
    <name evidence="9" type="ORF">UCRPC4_g04049</name>
</gene>
<keyword evidence="3" id="KW-0479">Metal-binding</keyword>
<dbReference type="Pfam" id="PF01593">
    <property type="entry name" value="Amino_oxidase"/>
    <property type="match status" value="1"/>
</dbReference>
<dbReference type="Gene3D" id="3.90.660.10">
    <property type="match status" value="1"/>
</dbReference>
<evidence type="ECO:0000313" key="9">
    <source>
        <dbReference type="EMBL" id="KKY20777.1"/>
    </source>
</evidence>
<evidence type="ECO:0000256" key="2">
    <source>
        <dbReference type="ARBA" id="ARBA00005896"/>
    </source>
</evidence>
<evidence type="ECO:0000256" key="1">
    <source>
        <dbReference type="ARBA" id="ARBA00001954"/>
    </source>
</evidence>
<dbReference type="GO" id="GO:0016706">
    <property type="term" value="F:2-oxoglutarate-dependent dioxygenase activity"/>
    <property type="evidence" value="ECO:0007669"/>
    <property type="project" value="TreeGrafter"/>
</dbReference>
<dbReference type="InterPro" id="IPR003819">
    <property type="entry name" value="TauD/TfdA-like"/>
</dbReference>
<comment type="cofactor">
    <cofactor evidence="1">
        <name>Fe(2+)</name>
        <dbReference type="ChEBI" id="CHEBI:29033"/>
    </cofactor>
</comment>
<dbReference type="Proteomes" id="UP000053317">
    <property type="component" value="Unassembled WGS sequence"/>
</dbReference>
<proteinExistence type="inferred from homology"/>
<dbReference type="GO" id="GO:0005737">
    <property type="term" value="C:cytoplasm"/>
    <property type="evidence" value="ECO:0007669"/>
    <property type="project" value="TreeGrafter"/>
</dbReference>
<evidence type="ECO:0000256" key="3">
    <source>
        <dbReference type="ARBA" id="ARBA00022723"/>
    </source>
</evidence>
<evidence type="ECO:0000259" key="7">
    <source>
        <dbReference type="Pfam" id="PF01593"/>
    </source>
</evidence>
<evidence type="ECO:0000256" key="5">
    <source>
        <dbReference type="ARBA" id="ARBA00023002"/>
    </source>
</evidence>
<keyword evidence="5" id="KW-0560">Oxidoreductase</keyword>
<dbReference type="InterPro" id="IPR042098">
    <property type="entry name" value="TauD-like_sf"/>
</dbReference>
<dbReference type="InterPro" id="IPR036188">
    <property type="entry name" value="FAD/NAD-bd_sf"/>
</dbReference>
<dbReference type="GO" id="GO:0046872">
    <property type="term" value="F:metal ion binding"/>
    <property type="evidence" value="ECO:0007669"/>
    <property type="project" value="UniProtKB-KW"/>
</dbReference>
<evidence type="ECO:0000256" key="4">
    <source>
        <dbReference type="ARBA" id="ARBA00022964"/>
    </source>
</evidence>
<feature type="domain" description="TauD/TfdA-like" evidence="8">
    <location>
        <begin position="112"/>
        <end position="380"/>
    </location>
</feature>
<dbReference type="AlphaFoldDB" id="A0A0G2ECX4"/>
<evidence type="ECO:0000256" key="6">
    <source>
        <dbReference type="ARBA" id="ARBA00023004"/>
    </source>
</evidence>
<evidence type="ECO:0000259" key="8">
    <source>
        <dbReference type="Pfam" id="PF02668"/>
    </source>
</evidence>
<protein>
    <submittedName>
        <fullName evidence="9">Putative l-amino acid oxidase</fullName>
    </submittedName>
</protein>
<dbReference type="InterPro" id="IPR051323">
    <property type="entry name" value="AtsK-like"/>
</dbReference>
<dbReference type="OrthoDB" id="10257314at2759"/>
<feature type="domain" description="Amine oxidase" evidence="7">
    <location>
        <begin position="437"/>
        <end position="913"/>
    </location>
</feature>
<keyword evidence="4" id="KW-0223">Dioxygenase</keyword>
<evidence type="ECO:0000313" key="10">
    <source>
        <dbReference type="Proteomes" id="UP000053317"/>
    </source>
</evidence>
<reference evidence="9 10" key="1">
    <citation type="submission" date="2015-05" db="EMBL/GenBank/DDBJ databases">
        <title>Distinctive expansion of gene families associated with plant cell wall degradation and secondary metabolism in the genomes of grapevine trunk pathogens.</title>
        <authorList>
            <person name="Lawrence D.P."/>
            <person name="Travadon R."/>
            <person name="Rolshausen P.E."/>
            <person name="Baumgartner K."/>
        </authorList>
    </citation>
    <scope>NUCLEOTIDE SEQUENCE [LARGE SCALE GENOMIC DNA]</scope>
    <source>
        <strain evidence="9">UCRPC4</strain>
    </source>
</reference>
<dbReference type="PANTHER" id="PTHR30468:SF1">
    <property type="entry name" value="ALPHA-KETOGLUTARATE-DEPENDENT SULFONATE DIOXYGENASE"/>
    <property type="match status" value="1"/>
</dbReference>
<dbReference type="Gene3D" id="1.20.1440.240">
    <property type="match status" value="1"/>
</dbReference>
<dbReference type="EMBL" id="LCWF01000093">
    <property type="protein sequence ID" value="KKY20777.1"/>
    <property type="molecule type" value="Genomic_DNA"/>
</dbReference>
<keyword evidence="6" id="KW-0408">Iron</keyword>
<keyword evidence="10" id="KW-1185">Reference proteome</keyword>
<dbReference type="SUPFAM" id="SSF51197">
    <property type="entry name" value="Clavaminate synthase-like"/>
    <property type="match status" value="1"/>
</dbReference>
<dbReference type="Gene3D" id="3.50.50.60">
    <property type="entry name" value="FAD/NAD(P)-binding domain"/>
    <property type="match status" value="1"/>
</dbReference>